<evidence type="ECO:0000256" key="3">
    <source>
        <dbReference type="ARBA" id="ARBA00022833"/>
    </source>
</evidence>
<dbReference type="EMBL" id="OU015566">
    <property type="protein sequence ID" value="CAG5105349.1"/>
    <property type="molecule type" value="Genomic_DNA"/>
</dbReference>
<evidence type="ECO:0000256" key="2">
    <source>
        <dbReference type="ARBA" id="ARBA00022771"/>
    </source>
</evidence>
<name>A0ABN7SPV5_OIKDI</name>
<dbReference type="PROSITE" id="PS50089">
    <property type="entry name" value="ZF_RING_2"/>
    <property type="match status" value="1"/>
</dbReference>
<evidence type="ECO:0000259" key="6">
    <source>
        <dbReference type="PROSITE" id="PS50089"/>
    </source>
</evidence>
<evidence type="ECO:0000256" key="5">
    <source>
        <dbReference type="SAM" id="Coils"/>
    </source>
</evidence>
<organism evidence="7 8">
    <name type="scientific">Oikopleura dioica</name>
    <name type="common">Tunicate</name>
    <dbReference type="NCBI Taxonomy" id="34765"/>
    <lineage>
        <taxon>Eukaryota</taxon>
        <taxon>Metazoa</taxon>
        <taxon>Chordata</taxon>
        <taxon>Tunicata</taxon>
        <taxon>Appendicularia</taxon>
        <taxon>Copelata</taxon>
        <taxon>Oikopleuridae</taxon>
        <taxon>Oikopleura</taxon>
    </lineage>
</organism>
<keyword evidence="5" id="KW-0175">Coiled coil</keyword>
<keyword evidence="3" id="KW-0862">Zinc</keyword>
<evidence type="ECO:0000313" key="7">
    <source>
        <dbReference type="EMBL" id="CAG5105349.1"/>
    </source>
</evidence>
<proteinExistence type="predicted"/>
<dbReference type="InterPro" id="IPR001841">
    <property type="entry name" value="Znf_RING"/>
</dbReference>
<feature type="coiled-coil region" evidence="5">
    <location>
        <begin position="154"/>
        <end position="188"/>
    </location>
</feature>
<dbReference type="Proteomes" id="UP001158576">
    <property type="component" value="Chromosome 1"/>
</dbReference>
<keyword evidence="1" id="KW-0479">Metal-binding</keyword>
<sequence>MGIDAEVDTSQGGDIIQTLKDEIFCSICCAIFEDPLKLDCCDGHLCKVCFEDVKGKFPSCPLCRALNFTAKPSRLMVSVLKNLGATEKDVENSKKALDVLAASKVSLTAEFTEQQTKLSTLQSHYDHLSELFCQGDDTNNCKSCKTKVIDSLTFGKEEETKKETNTEIEKLQSEITRLNRVVTTQRQQQKSARKEIEKRTEEKIKQSYDSKIADLESALKTKNDLSSEFLETINRENSALKADIIALENQIRSFDKPNDTKNNALRTFDKYSQTDVEEPSYPASLDKDSEIKELKNQIARAEQSANLYLEMYEKERKVNQERANEKQGLFGLFKRK</sequence>
<dbReference type="Gene3D" id="3.30.40.10">
    <property type="entry name" value="Zinc/RING finger domain, C3HC4 (zinc finger)"/>
    <property type="match status" value="1"/>
</dbReference>
<feature type="domain" description="RING-type" evidence="6">
    <location>
        <begin position="25"/>
        <end position="64"/>
    </location>
</feature>
<gene>
    <name evidence="7" type="ORF">OKIOD_LOCUS10816</name>
</gene>
<dbReference type="SUPFAM" id="SSF57850">
    <property type="entry name" value="RING/U-box"/>
    <property type="match status" value="1"/>
</dbReference>
<reference evidence="7 8" key="1">
    <citation type="submission" date="2021-04" db="EMBL/GenBank/DDBJ databases">
        <authorList>
            <person name="Bliznina A."/>
        </authorList>
    </citation>
    <scope>NUCLEOTIDE SEQUENCE [LARGE SCALE GENOMIC DNA]</scope>
</reference>
<evidence type="ECO:0000256" key="1">
    <source>
        <dbReference type="ARBA" id="ARBA00022723"/>
    </source>
</evidence>
<feature type="coiled-coil region" evidence="5">
    <location>
        <begin position="284"/>
        <end position="311"/>
    </location>
</feature>
<evidence type="ECO:0000313" key="8">
    <source>
        <dbReference type="Proteomes" id="UP001158576"/>
    </source>
</evidence>
<keyword evidence="8" id="KW-1185">Reference proteome</keyword>
<protein>
    <submittedName>
        <fullName evidence="7">Oidioi.mRNA.OKI2018_I69.chr1.g2051.t1.cds</fullName>
    </submittedName>
</protein>
<dbReference type="InterPro" id="IPR013083">
    <property type="entry name" value="Znf_RING/FYVE/PHD"/>
</dbReference>
<evidence type="ECO:0000256" key="4">
    <source>
        <dbReference type="PROSITE-ProRule" id="PRU00175"/>
    </source>
</evidence>
<keyword evidence="2 4" id="KW-0863">Zinc-finger</keyword>
<accession>A0ABN7SPV5</accession>